<evidence type="ECO:0008006" key="3">
    <source>
        <dbReference type="Google" id="ProtNLM"/>
    </source>
</evidence>
<gene>
    <name evidence="1" type="ORF">C7S10_08435</name>
</gene>
<dbReference type="EMBL" id="PYXZ01000002">
    <property type="protein sequence ID" value="PUA82045.1"/>
    <property type="molecule type" value="Genomic_DNA"/>
</dbReference>
<dbReference type="OrthoDB" id="8421706at2"/>
<dbReference type="RefSeq" id="WP_108343928.1">
    <property type="nucleotide sequence ID" value="NZ_PYXZ01000002.1"/>
</dbReference>
<comment type="caution">
    <text evidence="1">The sequence shown here is derived from an EMBL/GenBank/DDBJ whole genome shotgun (WGS) entry which is preliminary data.</text>
</comment>
<evidence type="ECO:0000313" key="2">
    <source>
        <dbReference type="Proteomes" id="UP000244867"/>
    </source>
</evidence>
<protein>
    <recommendedName>
        <fullName evidence="3">Arsenate reductase</fullName>
    </recommendedName>
</protein>
<evidence type="ECO:0000313" key="1">
    <source>
        <dbReference type="EMBL" id="PUA82045.1"/>
    </source>
</evidence>
<dbReference type="Proteomes" id="UP000244867">
    <property type="component" value="Unassembled WGS sequence"/>
</dbReference>
<reference evidence="1 2" key="1">
    <citation type="submission" date="2018-03" db="EMBL/GenBank/DDBJ databases">
        <authorList>
            <person name="Keele B.F."/>
        </authorList>
    </citation>
    <scope>NUCLEOTIDE SEQUENCE [LARGE SCALE GENOMIC DNA]</scope>
    <source>
        <strain evidence="1 2">IB-3</strain>
    </source>
</reference>
<sequence>MDQDTSGDAPGTRLAWADVEACTLPTADRPLRVAEFDDLFTTSLRSIDQSSDTHAHLVLTGDHELAHRARRLSEAETACCSFFTFTISEPQPGHVSLDIDVPPAHADVLTALLDRARAALAAAS</sequence>
<name>A0A2R7Z0A6_9ACTN</name>
<proteinExistence type="predicted"/>
<dbReference type="AlphaFoldDB" id="A0A2R7Z0A6"/>
<organism evidence="1 2">
    <name type="scientific">Nocardioides currus</name>
    <dbReference type="NCBI Taxonomy" id="2133958"/>
    <lineage>
        <taxon>Bacteria</taxon>
        <taxon>Bacillati</taxon>
        <taxon>Actinomycetota</taxon>
        <taxon>Actinomycetes</taxon>
        <taxon>Propionibacteriales</taxon>
        <taxon>Nocardioidaceae</taxon>
        <taxon>Nocardioides</taxon>
    </lineage>
</organism>
<accession>A0A2R7Z0A6</accession>
<keyword evidence="2" id="KW-1185">Reference proteome</keyword>